<dbReference type="AlphaFoldDB" id="A0A419WA24"/>
<dbReference type="SUPFAM" id="SSF47336">
    <property type="entry name" value="ACP-like"/>
    <property type="match status" value="1"/>
</dbReference>
<gene>
    <name evidence="1" type="ORF">BC643_2701</name>
</gene>
<dbReference type="EMBL" id="RAPN01000001">
    <property type="protein sequence ID" value="RKD92330.1"/>
    <property type="molecule type" value="Genomic_DNA"/>
</dbReference>
<dbReference type="InterPro" id="IPR036736">
    <property type="entry name" value="ACP-like_sf"/>
</dbReference>
<dbReference type="Gene3D" id="1.10.1200.10">
    <property type="entry name" value="ACP-like"/>
    <property type="match status" value="1"/>
</dbReference>
<reference evidence="1 2" key="1">
    <citation type="submission" date="2018-09" db="EMBL/GenBank/DDBJ databases">
        <title>Genomic Encyclopedia of Archaeal and Bacterial Type Strains, Phase II (KMG-II): from individual species to whole genera.</title>
        <authorList>
            <person name="Goeker M."/>
        </authorList>
    </citation>
    <scope>NUCLEOTIDE SEQUENCE [LARGE SCALE GENOMIC DNA]</scope>
    <source>
        <strain evidence="1 2">DSM 27148</strain>
    </source>
</reference>
<dbReference type="OrthoDB" id="1121686at2"/>
<organism evidence="1 2">
    <name type="scientific">Mangrovibacterium diazotrophicum</name>
    <dbReference type="NCBI Taxonomy" id="1261403"/>
    <lineage>
        <taxon>Bacteria</taxon>
        <taxon>Pseudomonadati</taxon>
        <taxon>Bacteroidota</taxon>
        <taxon>Bacteroidia</taxon>
        <taxon>Marinilabiliales</taxon>
        <taxon>Prolixibacteraceae</taxon>
        <taxon>Mangrovibacterium</taxon>
    </lineage>
</organism>
<sequence length="78" mass="9205">MENKTARRTLYKVLRKTGVSRNDIELEASFQEDLKFDQLDWTLFLFYLEESINASIEDDQASELYQVKDSLKLLEKIA</sequence>
<accession>A0A419WA24</accession>
<dbReference type="RefSeq" id="WP_120273551.1">
    <property type="nucleotide sequence ID" value="NZ_RAPN01000001.1"/>
</dbReference>
<protein>
    <submittedName>
        <fullName evidence="1">Acyl carrier protein</fullName>
    </submittedName>
</protein>
<dbReference type="Proteomes" id="UP000283387">
    <property type="component" value="Unassembled WGS sequence"/>
</dbReference>
<proteinExistence type="predicted"/>
<keyword evidence="2" id="KW-1185">Reference proteome</keyword>
<comment type="caution">
    <text evidence="1">The sequence shown here is derived from an EMBL/GenBank/DDBJ whole genome shotgun (WGS) entry which is preliminary data.</text>
</comment>
<evidence type="ECO:0000313" key="1">
    <source>
        <dbReference type="EMBL" id="RKD92330.1"/>
    </source>
</evidence>
<evidence type="ECO:0000313" key="2">
    <source>
        <dbReference type="Proteomes" id="UP000283387"/>
    </source>
</evidence>
<name>A0A419WA24_9BACT</name>